<keyword evidence="5" id="KW-0274">FAD</keyword>
<dbReference type="InterPro" id="IPR017938">
    <property type="entry name" value="Riboflavin_synthase-like_b-brl"/>
</dbReference>
<dbReference type="PANTHER" id="PTHR47354">
    <property type="entry name" value="NADH OXIDOREDUCTASE HCR"/>
    <property type="match status" value="1"/>
</dbReference>
<dbReference type="GO" id="GO:0016491">
    <property type="term" value="F:oxidoreductase activity"/>
    <property type="evidence" value="ECO:0007669"/>
    <property type="project" value="UniProtKB-KW"/>
</dbReference>
<dbReference type="Pfam" id="PF00175">
    <property type="entry name" value="NAD_binding_1"/>
    <property type="match status" value="1"/>
</dbReference>
<evidence type="ECO:0000256" key="7">
    <source>
        <dbReference type="ARBA" id="ARBA00023004"/>
    </source>
</evidence>
<keyword evidence="2" id="KW-0285">Flavoprotein</keyword>
<dbReference type="InterPro" id="IPR001433">
    <property type="entry name" value="OxRdtase_FAD/NAD-bd"/>
</dbReference>
<dbReference type="Pfam" id="PF00970">
    <property type="entry name" value="FAD_binding_6"/>
    <property type="match status" value="1"/>
</dbReference>
<evidence type="ECO:0000256" key="4">
    <source>
        <dbReference type="ARBA" id="ARBA00022723"/>
    </source>
</evidence>
<evidence type="ECO:0000256" key="3">
    <source>
        <dbReference type="ARBA" id="ARBA00022714"/>
    </source>
</evidence>
<dbReference type="InterPro" id="IPR001041">
    <property type="entry name" value="2Fe-2S_ferredoxin-type"/>
</dbReference>
<reference evidence="11 12" key="1">
    <citation type="submission" date="2020-04" db="EMBL/GenBank/DDBJ databases">
        <authorList>
            <person name="Klaysubun C."/>
            <person name="Duangmal K."/>
            <person name="Lipun K."/>
        </authorList>
    </citation>
    <scope>NUCLEOTIDE SEQUENCE [LARGE SCALE GENOMIC DNA]</scope>
    <source>
        <strain evidence="11 12">DSM 45300</strain>
    </source>
</reference>
<dbReference type="InterPro" id="IPR017927">
    <property type="entry name" value="FAD-bd_FR_type"/>
</dbReference>
<protein>
    <submittedName>
        <fullName evidence="11">2Fe-2S iron-sulfur cluster binding domain-containing protein</fullName>
    </submittedName>
</protein>
<comment type="caution">
    <text evidence="11">The sequence shown here is derived from an EMBL/GenBank/DDBJ whole genome shotgun (WGS) entry which is preliminary data.</text>
</comment>
<evidence type="ECO:0000313" key="12">
    <source>
        <dbReference type="Proteomes" id="UP000586918"/>
    </source>
</evidence>
<dbReference type="GO" id="GO:0046872">
    <property type="term" value="F:metal ion binding"/>
    <property type="evidence" value="ECO:0007669"/>
    <property type="project" value="UniProtKB-KW"/>
</dbReference>
<evidence type="ECO:0000256" key="5">
    <source>
        <dbReference type="ARBA" id="ARBA00022827"/>
    </source>
</evidence>
<dbReference type="InterPro" id="IPR039261">
    <property type="entry name" value="FNR_nucleotide-bd"/>
</dbReference>
<dbReference type="Pfam" id="PF00111">
    <property type="entry name" value="Fer2"/>
    <property type="match status" value="1"/>
</dbReference>
<evidence type="ECO:0000259" key="10">
    <source>
        <dbReference type="PROSITE" id="PS51384"/>
    </source>
</evidence>
<dbReference type="PROSITE" id="PS51085">
    <property type="entry name" value="2FE2S_FER_2"/>
    <property type="match status" value="1"/>
</dbReference>
<organism evidence="11 12">
    <name type="scientific">Pseudonocardia bannensis</name>
    <dbReference type="NCBI Taxonomy" id="630973"/>
    <lineage>
        <taxon>Bacteria</taxon>
        <taxon>Bacillati</taxon>
        <taxon>Actinomycetota</taxon>
        <taxon>Actinomycetes</taxon>
        <taxon>Pseudonocardiales</taxon>
        <taxon>Pseudonocardiaceae</taxon>
        <taxon>Pseudonocardia</taxon>
    </lineage>
</organism>
<dbReference type="CDD" id="cd06214">
    <property type="entry name" value="PA_degradation_oxidoreductase_like"/>
    <property type="match status" value="1"/>
</dbReference>
<dbReference type="SUPFAM" id="SSF54292">
    <property type="entry name" value="2Fe-2S ferredoxin-like"/>
    <property type="match status" value="1"/>
</dbReference>
<dbReference type="PROSITE" id="PS51384">
    <property type="entry name" value="FAD_FR"/>
    <property type="match status" value="1"/>
</dbReference>
<evidence type="ECO:0000256" key="2">
    <source>
        <dbReference type="ARBA" id="ARBA00022630"/>
    </source>
</evidence>
<keyword evidence="8" id="KW-0411">Iron-sulfur</keyword>
<dbReference type="PANTHER" id="PTHR47354:SF8">
    <property type="entry name" value="1,2-PHENYLACETYL-COA EPOXIDASE, SUBUNIT E"/>
    <property type="match status" value="1"/>
</dbReference>
<dbReference type="GO" id="GO:0050660">
    <property type="term" value="F:flavin adenine dinucleotide binding"/>
    <property type="evidence" value="ECO:0007669"/>
    <property type="project" value="TreeGrafter"/>
</dbReference>
<dbReference type="Gene3D" id="2.40.30.10">
    <property type="entry name" value="Translation factors"/>
    <property type="match status" value="1"/>
</dbReference>
<keyword evidence="4" id="KW-0479">Metal-binding</keyword>
<dbReference type="CDD" id="cd00207">
    <property type="entry name" value="fer2"/>
    <property type="match status" value="1"/>
</dbReference>
<keyword evidence="6" id="KW-0560">Oxidoreductase</keyword>
<dbReference type="InterPro" id="IPR008333">
    <property type="entry name" value="Cbr1-like_FAD-bd_dom"/>
</dbReference>
<proteinExistence type="predicted"/>
<keyword evidence="7" id="KW-0408">Iron</keyword>
<keyword evidence="3" id="KW-0001">2Fe-2S</keyword>
<dbReference type="GO" id="GO:0051537">
    <property type="term" value="F:2 iron, 2 sulfur cluster binding"/>
    <property type="evidence" value="ECO:0007669"/>
    <property type="project" value="UniProtKB-KW"/>
</dbReference>
<dbReference type="InterPro" id="IPR050415">
    <property type="entry name" value="MRET"/>
</dbReference>
<comment type="cofactor">
    <cofactor evidence="1">
        <name>FAD</name>
        <dbReference type="ChEBI" id="CHEBI:57692"/>
    </cofactor>
</comment>
<dbReference type="InterPro" id="IPR006058">
    <property type="entry name" value="2Fe2S_fd_BS"/>
</dbReference>
<dbReference type="EMBL" id="JAAXKZ010000132">
    <property type="protein sequence ID" value="NMH94807.1"/>
    <property type="molecule type" value="Genomic_DNA"/>
</dbReference>
<evidence type="ECO:0000259" key="9">
    <source>
        <dbReference type="PROSITE" id="PS51085"/>
    </source>
</evidence>
<feature type="domain" description="FAD-binding FR-type" evidence="10">
    <location>
        <begin position="22"/>
        <end position="126"/>
    </location>
</feature>
<gene>
    <name evidence="11" type="ORF">HF519_25185</name>
</gene>
<dbReference type="PROSITE" id="PS00197">
    <property type="entry name" value="2FE2S_FER_1"/>
    <property type="match status" value="1"/>
</dbReference>
<dbReference type="AlphaFoldDB" id="A0A848DPQ1"/>
<dbReference type="PRINTS" id="PR00410">
    <property type="entry name" value="PHEHYDRXLASE"/>
</dbReference>
<dbReference type="Gene3D" id="3.10.20.30">
    <property type="match status" value="1"/>
</dbReference>
<dbReference type="RefSeq" id="WP_169415485.1">
    <property type="nucleotide sequence ID" value="NZ_JAAXKZ010000132.1"/>
</dbReference>
<evidence type="ECO:0000313" key="11">
    <source>
        <dbReference type="EMBL" id="NMH94807.1"/>
    </source>
</evidence>
<dbReference type="InterPro" id="IPR036010">
    <property type="entry name" value="2Fe-2S_ferredoxin-like_sf"/>
</dbReference>
<dbReference type="InterPro" id="IPR012675">
    <property type="entry name" value="Beta-grasp_dom_sf"/>
</dbReference>
<accession>A0A848DPQ1</accession>
<dbReference type="SUPFAM" id="SSF63380">
    <property type="entry name" value="Riboflavin synthase domain-like"/>
    <property type="match status" value="1"/>
</dbReference>
<dbReference type="Gene3D" id="3.40.50.80">
    <property type="entry name" value="Nucleotide-binding domain of ferredoxin-NADP reductase (FNR) module"/>
    <property type="match status" value="1"/>
</dbReference>
<keyword evidence="12" id="KW-1185">Reference proteome</keyword>
<dbReference type="Proteomes" id="UP000586918">
    <property type="component" value="Unassembled WGS sequence"/>
</dbReference>
<dbReference type="SUPFAM" id="SSF52343">
    <property type="entry name" value="Ferredoxin reductase-like, C-terminal NADP-linked domain"/>
    <property type="match status" value="1"/>
</dbReference>
<sequence>MPLIRRHRDEIAAFQARRRGRPSLHSLVVEEIRPLTDDAVLVAFTVPDHLREAYRFKHGQHVTVVHRTDAGELRRSYSICAPAGSGGLRVAIRRVPGGAFSGYATEQLRVGDTLAVLTPTGRFTTELDAAAAKHYVAIAGGSGITPILSMTVTILEGEPQSRVTLLYANRSPSSTMFLDELEALRDVHGARLSVCHHWSREAPAGEAGPRRLGPDSVRDLLERCPPVDEWIMCGPLGLVQGIAATLEEHGVDQNTIHQELFTAAGVDDLTNGHDRPLVHSEVTLRMDGEDSTLTLSSRGVSVLAAALPLRPDLPYSCSDGICATCRVKVVEGQVEMDRCSALDRAEIRQGYVLACQAHPISERVLLDFDA</sequence>
<evidence type="ECO:0000256" key="6">
    <source>
        <dbReference type="ARBA" id="ARBA00023002"/>
    </source>
</evidence>
<name>A0A848DPQ1_9PSEU</name>
<feature type="domain" description="2Fe-2S ferredoxin-type" evidence="9">
    <location>
        <begin position="280"/>
        <end position="370"/>
    </location>
</feature>
<evidence type="ECO:0000256" key="1">
    <source>
        <dbReference type="ARBA" id="ARBA00001974"/>
    </source>
</evidence>
<evidence type="ECO:0000256" key="8">
    <source>
        <dbReference type="ARBA" id="ARBA00023014"/>
    </source>
</evidence>